<dbReference type="AntiFam" id="ANF00149">
    <property type="entry name" value="Shadow ORF (opposite cshA)"/>
</dbReference>
<reference evidence="2" key="1">
    <citation type="submission" date="2019-12" db="EMBL/GenBank/DDBJ databases">
        <title>An insight into the sialome of adult female Ixodes ricinus ticks feeding for 6 days.</title>
        <authorList>
            <person name="Perner J."/>
            <person name="Ribeiro J.M.C."/>
        </authorList>
    </citation>
    <scope>NUCLEOTIDE SEQUENCE</scope>
    <source>
        <strain evidence="2">Semi-engorged</strain>
        <tissue evidence="2">Salivary glands</tissue>
    </source>
</reference>
<keyword evidence="1" id="KW-0812">Transmembrane</keyword>
<dbReference type="AlphaFoldDB" id="A0A6B0UQZ3"/>
<keyword evidence="1" id="KW-0472">Membrane</keyword>
<sequence>MHPTGLLGVVRFVLLLPLPLLPSPLLVILLLELHLGKPLCLGHPLHEDHHFLFARLVQGKLLANQVLNPLVQLHVILGHKGYSFPRPPRTRSSAHTVNVVLGVRRDVEVDHAVHVWNIQTSAGNIGGNQD</sequence>
<organism evidence="2">
    <name type="scientific">Ixodes ricinus</name>
    <name type="common">Common tick</name>
    <name type="synonym">Acarus ricinus</name>
    <dbReference type="NCBI Taxonomy" id="34613"/>
    <lineage>
        <taxon>Eukaryota</taxon>
        <taxon>Metazoa</taxon>
        <taxon>Ecdysozoa</taxon>
        <taxon>Arthropoda</taxon>
        <taxon>Chelicerata</taxon>
        <taxon>Arachnida</taxon>
        <taxon>Acari</taxon>
        <taxon>Parasitiformes</taxon>
        <taxon>Ixodida</taxon>
        <taxon>Ixodoidea</taxon>
        <taxon>Ixodidae</taxon>
        <taxon>Ixodinae</taxon>
        <taxon>Ixodes</taxon>
    </lineage>
</organism>
<evidence type="ECO:0000313" key="2">
    <source>
        <dbReference type="EMBL" id="MXU92197.1"/>
    </source>
</evidence>
<evidence type="ECO:0000256" key="1">
    <source>
        <dbReference type="SAM" id="Phobius"/>
    </source>
</evidence>
<feature type="transmembrane region" description="Helical" evidence="1">
    <location>
        <begin position="12"/>
        <end position="31"/>
    </location>
</feature>
<name>A0A6B0UQZ3_IXORI</name>
<accession>A0A6B0UQZ3</accession>
<dbReference type="EMBL" id="GIFC01010114">
    <property type="protein sequence ID" value="MXU92197.1"/>
    <property type="molecule type" value="Transcribed_RNA"/>
</dbReference>
<proteinExistence type="predicted"/>
<protein>
    <submittedName>
        <fullName evidence="2">Putative secreted protein</fullName>
    </submittedName>
</protein>
<keyword evidence="1" id="KW-1133">Transmembrane helix</keyword>